<gene>
    <name evidence="2" type="ORF">ABMA27_004236</name>
</gene>
<accession>A0ABR3HMU1</accession>
<evidence type="ECO:0000256" key="1">
    <source>
        <dbReference type="SAM" id="MobiDB-lite"/>
    </source>
</evidence>
<name>A0ABR3HMU1_LOXSC</name>
<feature type="compositionally biased region" description="Polar residues" evidence="1">
    <location>
        <begin position="1"/>
        <end position="20"/>
    </location>
</feature>
<evidence type="ECO:0000313" key="2">
    <source>
        <dbReference type="EMBL" id="KAL0871730.1"/>
    </source>
</evidence>
<dbReference type="EMBL" id="JBEUOH010000016">
    <property type="protein sequence ID" value="KAL0871730.1"/>
    <property type="molecule type" value="Genomic_DNA"/>
</dbReference>
<keyword evidence="3" id="KW-1185">Reference proteome</keyword>
<sequence>MYCASDNKTIPGVSSSQSSKNVKDVQNRIKLFSHRFAQVCAQTQVHSQFLHSHSPMGQHSANGEIHYMYNVHSEPTVL</sequence>
<comment type="caution">
    <text evidence="2">The sequence shown here is derived from an EMBL/GenBank/DDBJ whole genome shotgun (WGS) entry which is preliminary data.</text>
</comment>
<protein>
    <submittedName>
        <fullName evidence="2">Uncharacterized protein</fullName>
    </submittedName>
</protein>
<reference evidence="2 3" key="1">
    <citation type="submission" date="2024-06" db="EMBL/GenBank/DDBJ databases">
        <title>A chromosome-level genome assembly of beet webworm, Loxostege sticticalis.</title>
        <authorList>
            <person name="Zhang Y."/>
        </authorList>
    </citation>
    <scope>NUCLEOTIDE SEQUENCE [LARGE SCALE GENOMIC DNA]</scope>
    <source>
        <strain evidence="2">AQ026</strain>
        <tissue evidence="2">Whole body</tissue>
    </source>
</reference>
<feature type="region of interest" description="Disordered" evidence="1">
    <location>
        <begin position="1"/>
        <end position="21"/>
    </location>
</feature>
<evidence type="ECO:0000313" key="3">
    <source>
        <dbReference type="Proteomes" id="UP001549920"/>
    </source>
</evidence>
<proteinExistence type="predicted"/>
<dbReference type="Proteomes" id="UP001549920">
    <property type="component" value="Unassembled WGS sequence"/>
</dbReference>
<organism evidence="2 3">
    <name type="scientific">Loxostege sticticalis</name>
    <name type="common">Beet webworm moth</name>
    <dbReference type="NCBI Taxonomy" id="481309"/>
    <lineage>
        <taxon>Eukaryota</taxon>
        <taxon>Metazoa</taxon>
        <taxon>Ecdysozoa</taxon>
        <taxon>Arthropoda</taxon>
        <taxon>Hexapoda</taxon>
        <taxon>Insecta</taxon>
        <taxon>Pterygota</taxon>
        <taxon>Neoptera</taxon>
        <taxon>Endopterygota</taxon>
        <taxon>Lepidoptera</taxon>
        <taxon>Glossata</taxon>
        <taxon>Ditrysia</taxon>
        <taxon>Pyraloidea</taxon>
        <taxon>Crambidae</taxon>
        <taxon>Pyraustinae</taxon>
        <taxon>Loxostege</taxon>
    </lineage>
</organism>